<name>A0A7W7ALI8_9SPHN</name>
<dbReference type="EMBL" id="JACHNY010000004">
    <property type="protein sequence ID" value="MBB4618345.1"/>
    <property type="molecule type" value="Genomic_DNA"/>
</dbReference>
<protein>
    <submittedName>
        <fullName evidence="3">Protein ImuB</fullName>
    </submittedName>
</protein>
<dbReference type="RefSeq" id="WP_184115006.1">
    <property type="nucleotide sequence ID" value="NZ_JACHNY010000004.1"/>
</dbReference>
<sequence length="453" mass="46932">MSGAVARRFLALVFPMLPFERLRATRPTLFGDDAPVALTQRIGGTERLAMVDPAAARAGLATGGTVAAARAVVPALIALPADPHGDCDWLERLAEGFARYTPQVRLDPADGLTLDLSGRPGDDATLVADLETRLARRGVIVRHAFGGTPAVARALARFAGGPAPDEAGAVRRLPVAALELEAEETEALVAAGLRTVGDAAARPQAALAAQFGRAVVEAVRVLTDPRAPLPPLPTPSARQVDRALDAPAMAAKTVLAEIAAALAPLVAEMTAAGEGGCDWEAALFTGDGQRLTLRVETPEPGQAAAPVLRGFARGWSTLAERLAAGGGCDLVRVRVLRAAAIGTGRLALEGGVAVRPDRAARLRRSAPAAAVAPSQLGLAFADPVVDADRLPAETAPAERVPESLGPVRAFDPPSADRSRRRGGALARARAVRPTGLPLRRVPPQIAGQHKWEQ</sequence>
<evidence type="ECO:0000313" key="4">
    <source>
        <dbReference type="Proteomes" id="UP000574769"/>
    </source>
</evidence>
<dbReference type="PANTHER" id="PTHR35369:SF2">
    <property type="entry name" value="BLR3025 PROTEIN"/>
    <property type="match status" value="1"/>
</dbReference>
<gene>
    <name evidence="3" type="ORF">GGQ96_002481</name>
</gene>
<organism evidence="3 4">
    <name type="scientific">Sphingomonas abaci</name>
    <dbReference type="NCBI Taxonomy" id="237611"/>
    <lineage>
        <taxon>Bacteria</taxon>
        <taxon>Pseudomonadati</taxon>
        <taxon>Pseudomonadota</taxon>
        <taxon>Alphaproteobacteria</taxon>
        <taxon>Sphingomonadales</taxon>
        <taxon>Sphingomonadaceae</taxon>
        <taxon>Sphingomonas</taxon>
    </lineage>
</organism>
<keyword evidence="1" id="KW-0227">DNA damage</keyword>
<evidence type="ECO:0000313" key="3">
    <source>
        <dbReference type="EMBL" id="MBB4618345.1"/>
    </source>
</evidence>
<dbReference type="PANTHER" id="PTHR35369">
    <property type="entry name" value="BLR3025 PROTEIN-RELATED"/>
    <property type="match status" value="1"/>
</dbReference>
<dbReference type="InterPro" id="IPR050356">
    <property type="entry name" value="SulA_CellDiv_inhibitor"/>
</dbReference>
<feature type="region of interest" description="Disordered" evidence="2">
    <location>
        <begin position="394"/>
        <end position="453"/>
    </location>
</feature>
<dbReference type="AlphaFoldDB" id="A0A7W7ALI8"/>
<dbReference type="GO" id="GO:0006281">
    <property type="term" value="P:DNA repair"/>
    <property type="evidence" value="ECO:0007669"/>
    <property type="project" value="TreeGrafter"/>
</dbReference>
<dbReference type="Proteomes" id="UP000574769">
    <property type="component" value="Unassembled WGS sequence"/>
</dbReference>
<reference evidence="3 4" key="1">
    <citation type="submission" date="2020-08" db="EMBL/GenBank/DDBJ databases">
        <title>Genomic Encyclopedia of Type Strains, Phase IV (KMG-IV): sequencing the most valuable type-strain genomes for metagenomic binning, comparative biology and taxonomic classification.</title>
        <authorList>
            <person name="Goeker M."/>
        </authorList>
    </citation>
    <scope>NUCLEOTIDE SEQUENCE [LARGE SCALE GENOMIC DNA]</scope>
    <source>
        <strain evidence="3 4">DSM 15867</strain>
    </source>
</reference>
<accession>A0A7W7ALI8</accession>
<dbReference type="SUPFAM" id="SSF56672">
    <property type="entry name" value="DNA/RNA polymerases"/>
    <property type="match status" value="1"/>
</dbReference>
<evidence type="ECO:0000256" key="2">
    <source>
        <dbReference type="SAM" id="MobiDB-lite"/>
    </source>
</evidence>
<comment type="caution">
    <text evidence="3">The sequence shown here is derived from an EMBL/GenBank/DDBJ whole genome shotgun (WGS) entry which is preliminary data.</text>
</comment>
<keyword evidence="4" id="KW-1185">Reference proteome</keyword>
<dbReference type="InterPro" id="IPR043502">
    <property type="entry name" value="DNA/RNA_pol_sf"/>
</dbReference>
<proteinExistence type="predicted"/>
<evidence type="ECO:0000256" key="1">
    <source>
        <dbReference type="ARBA" id="ARBA00022763"/>
    </source>
</evidence>